<reference evidence="3" key="1">
    <citation type="submission" date="2021-02" db="EMBL/GenBank/DDBJ databases">
        <authorList>
            <person name="Nowell W R."/>
        </authorList>
    </citation>
    <scope>NUCLEOTIDE SEQUENCE</scope>
    <source>
        <strain evidence="3">Ploen Becks lab</strain>
    </source>
</reference>
<dbReference type="InterPro" id="IPR032675">
    <property type="entry name" value="LRR_dom_sf"/>
</dbReference>
<keyword evidence="4" id="KW-1185">Reference proteome</keyword>
<dbReference type="SUPFAM" id="SSF52058">
    <property type="entry name" value="L domain-like"/>
    <property type="match status" value="1"/>
</dbReference>
<sequence>MWFIIGREGDPVNINKSFKEFAIERFTRIKPDENSLFNDKTVVIQEFPKQSRLMCIKKCIFYDSTCQFFQFTNTSKCTIYSSFKRENLNDIKDVFMRKKKLPRIYFLNGSFLERTQLDNLFNVSNLSLNKISLIGPFAFVNSNKTTILDLSYNNLTIIYSKSFYGMFNLKTLNLTANQISLLESDAFKDLSKLAFLDLGNNSLRYLDENIFDNLQELKNINLEFNQIELIEKYTFKNLIKLENIFLNNNYLKFLGLFFHNLTSFLYLDVSFNQIRFVHNDTFRSLKNLKTILISYNQITEINSETFKGATNLKKLDMKLNKIERIDTQFIINFPLLEDLDLSQSNLSFIESDFFKGFVNLKNLILYKSNINRIDLNSLKNLKFLYLSDNKINFFSQNLSSLVSLHLTFNPLGNLTYPLINVPNSILETLSISHCKLTNIDFDILRNFTKLKTLGIAGTLMKLKNDTFDGFKSLKTVFINLNETERFKFLYPNINFQ</sequence>
<keyword evidence="1" id="KW-0433">Leucine-rich repeat</keyword>
<dbReference type="InterPro" id="IPR001611">
    <property type="entry name" value="Leu-rich_rpt"/>
</dbReference>
<keyword evidence="2" id="KW-0677">Repeat</keyword>
<evidence type="ECO:0000256" key="2">
    <source>
        <dbReference type="ARBA" id="ARBA00022737"/>
    </source>
</evidence>
<dbReference type="OrthoDB" id="676979at2759"/>
<dbReference type="SMART" id="SM00365">
    <property type="entry name" value="LRR_SD22"/>
    <property type="match status" value="7"/>
</dbReference>
<accession>A0A814KPM9</accession>
<organism evidence="3 4">
    <name type="scientific">Brachionus calyciflorus</name>
    <dbReference type="NCBI Taxonomy" id="104777"/>
    <lineage>
        <taxon>Eukaryota</taxon>
        <taxon>Metazoa</taxon>
        <taxon>Spiralia</taxon>
        <taxon>Gnathifera</taxon>
        <taxon>Rotifera</taxon>
        <taxon>Eurotatoria</taxon>
        <taxon>Monogononta</taxon>
        <taxon>Pseudotrocha</taxon>
        <taxon>Ploima</taxon>
        <taxon>Brachionidae</taxon>
        <taxon>Brachionus</taxon>
    </lineage>
</organism>
<dbReference type="Gene3D" id="3.80.10.10">
    <property type="entry name" value="Ribonuclease Inhibitor"/>
    <property type="match status" value="3"/>
</dbReference>
<evidence type="ECO:0000313" key="3">
    <source>
        <dbReference type="EMBL" id="CAF1055240.1"/>
    </source>
</evidence>
<dbReference type="EMBL" id="CAJNOC010005545">
    <property type="protein sequence ID" value="CAF1055240.1"/>
    <property type="molecule type" value="Genomic_DNA"/>
</dbReference>
<dbReference type="PROSITE" id="PS51450">
    <property type="entry name" value="LRR"/>
    <property type="match status" value="2"/>
</dbReference>
<dbReference type="PANTHER" id="PTHR45712:SF22">
    <property type="entry name" value="INSULIN-LIKE GROWTH FACTOR-BINDING PROTEIN COMPLEX ACID LABILE SUBUNIT"/>
    <property type="match status" value="1"/>
</dbReference>
<comment type="caution">
    <text evidence="3">The sequence shown here is derived from an EMBL/GenBank/DDBJ whole genome shotgun (WGS) entry which is preliminary data.</text>
</comment>
<protein>
    <recommendedName>
        <fullName evidence="5">Insulin-like growth factor-binding complex acid labile subunit</fullName>
    </recommendedName>
</protein>
<evidence type="ECO:0000313" key="4">
    <source>
        <dbReference type="Proteomes" id="UP000663879"/>
    </source>
</evidence>
<dbReference type="AlphaFoldDB" id="A0A814KPM9"/>
<dbReference type="Proteomes" id="UP000663879">
    <property type="component" value="Unassembled WGS sequence"/>
</dbReference>
<dbReference type="PANTHER" id="PTHR45712">
    <property type="entry name" value="AGAP008170-PA"/>
    <property type="match status" value="1"/>
</dbReference>
<dbReference type="InterPro" id="IPR050333">
    <property type="entry name" value="SLRP"/>
</dbReference>
<dbReference type="Pfam" id="PF13855">
    <property type="entry name" value="LRR_8"/>
    <property type="match status" value="1"/>
</dbReference>
<proteinExistence type="predicted"/>
<dbReference type="SUPFAM" id="SSF52075">
    <property type="entry name" value="Outer arm dynein light chain 1"/>
    <property type="match status" value="1"/>
</dbReference>
<evidence type="ECO:0000256" key="1">
    <source>
        <dbReference type="ARBA" id="ARBA00022614"/>
    </source>
</evidence>
<dbReference type="InterPro" id="IPR026906">
    <property type="entry name" value="LRR_5"/>
</dbReference>
<dbReference type="InterPro" id="IPR003591">
    <property type="entry name" value="Leu-rich_rpt_typical-subtyp"/>
</dbReference>
<gene>
    <name evidence="3" type="ORF">OXX778_LOCUS19020</name>
</gene>
<evidence type="ECO:0008006" key="5">
    <source>
        <dbReference type="Google" id="ProtNLM"/>
    </source>
</evidence>
<dbReference type="SMART" id="SM00369">
    <property type="entry name" value="LRR_TYP"/>
    <property type="match status" value="8"/>
</dbReference>
<dbReference type="Pfam" id="PF13306">
    <property type="entry name" value="LRR_5"/>
    <property type="match status" value="2"/>
</dbReference>
<name>A0A814KPM9_9BILA</name>